<feature type="DNA-binding region" description="NDT80" evidence="2">
    <location>
        <begin position="51"/>
        <end position="334"/>
    </location>
</feature>
<reference evidence="5" key="2">
    <citation type="submission" date="2021-01" db="EMBL/GenBank/DDBJ databases">
        <authorList>
            <person name="Schikora-Tamarit M.A."/>
        </authorList>
    </citation>
    <scope>NUCLEOTIDE SEQUENCE</scope>
    <source>
        <strain evidence="5">CBS2887</strain>
    </source>
</reference>
<dbReference type="GO" id="GO:0003700">
    <property type="term" value="F:DNA-binding transcription factor activity"/>
    <property type="evidence" value="ECO:0007669"/>
    <property type="project" value="UniProtKB-UniRule"/>
</dbReference>
<keyword evidence="6" id="KW-1185">Reference proteome</keyword>
<evidence type="ECO:0000313" key="6">
    <source>
        <dbReference type="Proteomes" id="UP000774326"/>
    </source>
</evidence>
<dbReference type="InterPro" id="IPR024061">
    <property type="entry name" value="NDT80_DNA-bd_dom"/>
</dbReference>
<accession>A0A9P8QAZ7</accession>
<dbReference type="GO" id="GO:0045944">
    <property type="term" value="P:positive regulation of transcription by RNA polymerase II"/>
    <property type="evidence" value="ECO:0007669"/>
    <property type="project" value="TreeGrafter"/>
</dbReference>
<feature type="compositionally biased region" description="Basic residues" evidence="3">
    <location>
        <begin position="498"/>
        <end position="514"/>
    </location>
</feature>
<dbReference type="GO" id="GO:0000228">
    <property type="term" value="C:nuclear chromosome"/>
    <property type="evidence" value="ECO:0007669"/>
    <property type="project" value="TreeGrafter"/>
</dbReference>
<feature type="domain" description="NDT80" evidence="4">
    <location>
        <begin position="51"/>
        <end position="334"/>
    </location>
</feature>
<feature type="compositionally biased region" description="Basic residues" evidence="3">
    <location>
        <begin position="459"/>
        <end position="469"/>
    </location>
</feature>
<dbReference type="Gene3D" id="2.60.40.1390">
    <property type="entry name" value="NDT80 DNA-binding domain"/>
    <property type="match status" value="1"/>
</dbReference>
<feature type="region of interest" description="Disordered" evidence="3">
    <location>
        <begin position="1"/>
        <end position="42"/>
    </location>
</feature>
<dbReference type="EMBL" id="JAEUBG010001462">
    <property type="protein sequence ID" value="KAH3686325.1"/>
    <property type="molecule type" value="Genomic_DNA"/>
</dbReference>
<evidence type="ECO:0000256" key="3">
    <source>
        <dbReference type="SAM" id="MobiDB-lite"/>
    </source>
</evidence>
<dbReference type="Pfam" id="PF05224">
    <property type="entry name" value="NDT80_PhoG"/>
    <property type="match status" value="1"/>
</dbReference>
<gene>
    <name evidence="5" type="ORF">WICPIJ_002687</name>
</gene>
<sequence length="711" mass="80301">MASTAASKKQKKTIPKTPNSKHSKNKRIQALQEQTPNSLLTPSTFTTSGFPSQFSTPLLLPLPELDSSQHDSSSKRKLAPRSSLQFKIGPQFTETFTSVPILDSNNQYVQPMICPRIDRGFELIDGEWIGYKRNYFTLVSSFFFENVGFDKFAGEEYHILDPTTNQLVRIKYFAIQLVSGCAEEDSLTHINLIQHTAKRDRGPQFPPPIHPVVPSELPNHDVIREAANVRNVGKILKMDSIFYFDKENHNDYLFDINGLRDYPHEKIFKVARYERVQFSSSINYKKPSLNNKRFKLFVELVGYTENEEFVKLAYTETPPLIVRGRSPSNYAQDTTETTIFKESKPAKHQKKTKSVKPKQKRQQEEPEYEDIPTDNFELGDIDQELQNLLDYAPEPEIEDTLAKDQDVQDGIVNIVQEDNENIDLNNVDFSNFPLDDLETFNILSLANKELVIPDESSAPKKKKPRKSKAKLSEKLDGLDNPPSNVTGIQVNENTPPPKKSKKAAKANKISKIKAGKASAKSQKKKDLNNEIADTETRNILHEITNSCLNGPQLSLGDPMKFESLNNHNFTFKDLLQYKDLGKENHSHAYDTSATLDQDLMNFSLPTNNGMFHLFDQSVTEATNNNHKVFTSHGGSDAANISIIFPTVGFTENLQENELLMMMDTSHKMNTVSDSFTTLQQFQTENPSEVLGAYDDDSGFLGMSHGVVVTGD</sequence>
<dbReference type="InterPro" id="IPR008967">
    <property type="entry name" value="p53-like_TF_DNA-bd_sf"/>
</dbReference>
<keyword evidence="1 2" id="KW-0238">DNA-binding</keyword>
<dbReference type="SUPFAM" id="SSF49417">
    <property type="entry name" value="p53-like transcription factors"/>
    <property type="match status" value="1"/>
</dbReference>
<comment type="caution">
    <text evidence="5">The sequence shown here is derived from an EMBL/GenBank/DDBJ whole genome shotgun (WGS) entry which is preliminary data.</text>
</comment>
<dbReference type="InterPro" id="IPR037141">
    <property type="entry name" value="NDT80_DNA-bd_dom_sf"/>
</dbReference>
<dbReference type="Proteomes" id="UP000774326">
    <property type="component" value="Unassembled WGS sequence"/>
</dbReference>
<evidence type="ECO:0000313" key="5">
    <source>
        <dbReference type="EMBL" id="KAH3686325.1"/>
    </source>
</evidence>
<dbReference type="GO" id="GO:0003677">
    <property type="term" value="F:DNA binding"/>
    <property type="evidence" value="ECO:0007669"/>
    <property type="project" value="UniProtKB-KW"/>
</dbReference>
<proteinExistence type="predicted"/>
<organism evidence="5 6">
    <name type="scientific">Wickerhamomyces pijperi</name>
    <name type="common">Yeast</name>
    <name type="synonym">Pichia pijperi</name>
    <dbReference type="NCBI Taxonomy" id="599730"/>
    <lineage>
        <taxon>Eukaryota</taxon>
        <taxon>Fungi</taxon>
        <taxon>Dikarya</taxon>
        <taxon>Ascomycota</taxon>
        <taxon>Saccharomycotina</taxon>
        <taxon>Saccharomycetes</taxon>
        <taxon>Phaffomycetales</taxon>
        <taxon>Wickerhamomycetaceae</taxon>
        <taxon>Wickerhamomyces</taxon>
    </lineage>
</organism>
<name>A0A9P8QAZ7_WICPI</name>
<dbReference type="InterPro" id="IPR052605">
    <property type="entry name" value="Fungal_trans_regulator"/>
</dbReference>
<evidence type="ECO:0000256" key="2">
    <source>
        <dbReference type="PROSITE-ProRule" id="PRU00850"/>
    </source>
</evidence>
<feature type="region of interest" description="Disordered" evidence="3">
    <location>
        <begin position="455"/>
        <end position="527"/>
    </location>
</feature>
<feature type="compositionally biased region" description="Acidic residues" evidence="3">
    <location>
        <begin position="365"/>
        <end position="375"/>
    </location>
</feature>
<dbReference type="GO" id="GO:0051321">
    <property type="term" value="P:meiotic cell cycle"/>
    <property type="evidence" value="ECO:0007669"/>
    <property type="project" value="TreeGrafter"/>
</dbReference>
<protein>
    <recommendedName>
        <fullName evidence="4">NDT80 domain-containing protein</fullName>
    </recommendedName>
</protein>
<feature type="compositionally biased region" description="Basic residues" evidence="3">
    <location>
        <begin position="346"/>
        <end position="360"/>
    </location>
</feature>
<dbReference type="AlphaFoldDB" id="A0A9P8QAZ7"/>
<dbReference type="PANTHER" id="PTHR35144:SF2">
    <property type="entry name" value="MEIOSIS-SPECIFIC TRANSCRIPTION FACTOR NDT80"/>
    <property type="match status" value="1"/>
</dbReference>
<dbReference type="PANTHER" id="PTHR35144">
    <property type="entry name" value="MEIOSIS-SPECIFIC TRANSCRIPTION FACTOR NDT80"/>
    <property type="match status" value="1"/>
</dbReference>
<feature type="region of interest" description="Disordered" evidence="3">
    <location>
        <begin position="336"/>
        <end position="375"/>
    </location>
</feature>
<reference evidence="5" key="1">
    <citation type="journal article" date="2021" name="Open Biol.">
        <title>Shared evolutionary footprints suggest mitochondrial oxidative damage underlies multiple complex I losses in fungi.</title>
        <authorList>
            <person name="Schikora-Tamarit M.A."/>
            <person name="Marcet-Houben M."/>
            <person name="Nosek J."/>
            <person name="Gabaldon T."/>
        </authorList>
    </citation>
    <scope>NUCLEOTIDE SEQUENCE</scope>
    <source>
        <strain evidence="5">CBS2887</strain>
    </source>
</reference>
<dbReference type="OrthoDB" id="2288358at2759"/>
<feature type="compositionally biased region" description="Polar residues" evidence="3">
    <location>
        <begin position="481"/>
        <end position="493"/>
    </location>
</feature>
<dbReference type="PROSITE" id="PS51517">
    <property type="entry name" value="NDT80"/>
    <property type="match status" value="1"/>
</dbReference>
<evidence type="ECO:0000259" key="4">
    <source>
        <dbReference type="PROSITE" id="PS51517"/>
    </source>
</evidence>
<evidence type="ECO:0000256" key="1">
    <source>
        <dbReference type="ARBA" id="ARBA00023125"/>
    </source>
</evidence>
<feature type="compositionally biased region" description="Basic residues" evidence="3">
    <location>
        <begin position="8"/>
        <end position="27"/>
    </location>
</feature>